<keyword evidence="6" id="KW-1185">Reference proteome</keyword>
<dbReference type="OrthoDB" id="6556149at2"/>
<dbReference type="AlphaFoldDB" id="A0A2A2MFB9"/>
<dbReference type="Gene3D" id="1.10.10.60">
    <property type="entry name" value="Homeodomain-like"/>
    <property type="match status" value="1"/>
</dbReference>
<comment type="caution">
    <text evidence="5">The sequence shown here is derived from an EMBL/GenBank/DDBJ whole genome shotgun (WGS) entry which is preliminary data.</text>
</comment>
<reference evidence="5 6" key="1">
    <citation type="submission" date="2017-08" db="EMBL/GenBank/DDBJ databases">
        <title>Draft Genome Sequence of Hafnia alvei CITHA-6 Isolated from Raw Bovine Milk.</title>
        <authorList>
            <person name="Culligan E.P."/>
            <person name="Mcsweeney A."/>
            <person name="O'Doherty C."/>
            <person name="Gleeson E."/>
            <person name="O'Riordan D."/>
            <person name="Sleator R.D."/>
        </authorList>
    </citation>
    <scope>NUCLEOTIDE SEQUENCE [LARGE SCALE GENOMIC DNA]</scope>
    <source>
        <strain evidence="5 6">CITHA-6</strain>
    </source>
</reference>
<dbReference type="GO" id="GO:0005829">
    <property type="term" value="C:cytosol"/>
    <property type="evidence" value="ECO:0007669"/>
    <property type="project" value="TreeGrafter"/>
</dbReference>
<dbReference type="SUPFAM" id="SSF46689">
    <property type="entry name" value="Homeodomain-like"/>
    <property type="match status" value="1"/>
</dbReference>
<feature type="domain" description="HTH araC/xylS-type" evidence="4">
    <location>
        <begin position="149"/>
        <end position="247"/>
    </location>
</feature>
<dbReference type="PRINTS" id="PR00032">
    <property type="entry name" value="HTHARAC"/>
</dbReference>
<name>A0A2A2MFB9_9GAMM</name>
<dbReference type="InterPro" id="IPR009057">
    <property type="entry name" value="Homeodomain-like_sf"/>
</dbReference>
<keyword evidence="1" id="KW-0805">Transcription regulation</keyword>
<gene>
    <name evidence="5" type="ORF">CJD50_06095</name>
</gene>
<dbReference type="PANTHER" id="PTHR47894">
    <property type="entry name" value="HTH-TYPE TRANSCRIPTIONAL REGULATOR GADX"/>
    <property type="match status" value="1"/>
</dbReference>
<dbReference type="GO" id="GO:0000976">
    <property type="term" value="F:transcription cis-regulatory region binding"/>
    <property type="evidence" value="ECO:0007669"/>
    <property type="project" value="TreeGrafter"/>
</dbReference>
<keyword evidence="2" id="KW-0238">DNA-binding</keyword>
<evidence type="ECO:0000259" key="4">
    <source>
        <dbReference type="PROSITE" id="PS01124"/>
    </source>
</evidence>
<dbReference type="InterPro" id="IPR018060">
    <property type="entry name" value="HTH_AraC"/>
</dbReference>
<proteinExistence type="predicted"/>
<dbReference type="Proteomes" id="UP000218796">
    <property type="component" value="Unassembled WGS sequence"/>
</dbReference>
<dbReference type="InterPro" id="IPR020449">
    <property type="entry name" value="Tscrpt_reg_AraC-type_HTH"/>
</dbReference>
<dbReference type="Pfam" id="PF12833">
    <property type="entry name" value="HTH_18"/>
    <property type="match status" value="1"/>
</dbReference>
<dbReference type="SMART" id="SM00342">
    <property type="entry name" value="HTH_ARAC"/>
    <property type="match status" value="1"/>
</dbReference>
<sequence>MKLGYESCFAVVLCHQESTVVIDDITKVLVPACHKILLNCQASSHTILSDGLIEVIKIDHCTIRDFLASTTSDAYHLPYRPKKKYWEFISKCIFVEVFSLVIRLSKSSHLSTIEAYYHKRLLHLLLYAFSTDKDFIPYLVKEINLGLAFAVQELIMSDLTKNWSLDSIARLLFVSSSTLKKKLKQEGTSYQKILVKSRMQYAAKQLSINSNLTISQLAEQCGYSHLSYFIFVFKNHYGVTPYQFCRKQMAA</sequence>
<organism evidence="5 6">
    <name type="scientific">Hafnia paralvei</name>
    <dbReference type="NCBI Taxonomy" id="546367"/>
    <lineage>
        <taxon>Bacteria</taxon>
        <taxon>Pseudomonadati</taxon>
        <taxon>Pseudomonadota</taxon>
        <taxon>Gammaproteobacteria</taxon>
        <taxon>Enterobacterales</taxon>
        <taxon>Hafniaceae</taxon>
        <taxon>Hafnia</taxon>
    </lineage>
</organism>
<dbReference type="GO" id="GO:0003700">
    <property type="term" value="F:DNA-binding transcription factor activity"/>
    <property type="evidence" value="ECO:0007669"/>
    <property type="project" value="InterPro"/>
</dbReference>
<protein>
    <submittedName>
        <fullName evidence="5">AraC family transcriptional regulator</fullName>
    </submittedName>
</protein>
<accession>A0A2A2MFB9</accession>
<evidence type="ECO:0000256" key="1">
    <source>
        <dbReference type="ARBA" id="ARBA00023015"/>
    </source>
</evidence>
<dbReference type="PANTHER" id="PTHR47894:SF4">
    <property type="entry name" value="HTH-TYPE TRANSCRIPTIONAL REGULATOR GADX"/>
    <property type="match status" value="1"/>
</dbReference>
<dbReference type="InterPro" id="IPR018062">
    <property type="entry name" value="HTH_AraC-typ_CS"/>
</dbReference>
<evidence type="ECO:0000313" key="5">
    <source>
        <dbReference type="EMBL" id="PAV97229.1"/>
    </source>
</evidence>
<dbReference type="EMBL" id="NQMS01000002">
    <property type="protein sequence ID" value="PAV97229.1"/>
    <property type="molecule type" value="Genomic_DNA"/>
</dbReference>
<dbReference type="PROSITE" id="PS01124">
    <property type="entry name" value="HTH_ARAC_FAMILY_2"/>
    <property type="match status" value="1"/>
</dbReference>
<evidence type="ECO:0000256" key="2">
    <source>
        <dbReference type="ARBA" id="ARBA00023125"/>
    </source>
</evidence>
<dbReference type="RefSeq" id="WP_052238105.1">
    <property type="nucleotide sequence ID" value="NZ_CAURWF010000126.1"/>
</dbReference>
<dbReference type="PROSITE" id="PS00041">
    <property type="entry name" value="HTH_ARAC_FAMILY_1"/>
    <property type="match status" value="1"/>
</dbReference>
<evidence type="ECO:0000313" key="6">
    <source>
        <dbReference type="Proteomes" id="UP000218796"/>
    </source>
</evidence>
<evidence type="ECO:0000256" key="3">
    <source>
        <dbReference type="ARBA" id="ARBA00023163"/>
    </source>
</evidence>
<keyword evidence="3" id="KW-0804">Transcription</keyword>